<dbReference type="Pfam" id="PF08626">
    <property type="entry name" value="TRAPPC9-Trs120"/>
    <property type="match status" value="1"/>
</dbReference>
<feature type="domain" description="Trs120/TRAPPC9 N-terminal" evidence="4">
    <location>
        <begin position="201"/>
        <end position="269"/>
    </location>
</feature>
<evidence type="ECO:0000313" key="8">
    <source>
        <dbReference type="Proteomes" id="UP000001307"/>
    </source>
</evidence>
<evidence type="ECO:0000313" key="7">
    <source>
        <dbReference type="EMBL" id="CBY24507.1"/>
    </source>
</evidence>
<organism evidence="7">
    <name type="scientific">Oikopleura dioica</name>
    <name type="common">Tunicate</name>
    <dbReference type="NCBI Taxonomy" id="34765"/>
    <lineage>
        <taxon>Eukaryota</taxon>
        <taxon>Metazoa</taxon>
        <taxon>Chordata</taxon>
        <taxon>Tunicata</taxon>
        <taxon>Appendicularia</taxon>
        <taxon>Copelata</taxon>
        <taxon>Oikopleuridae</taxon>
        <taxon>Oikopleura</taxon>
    </lineage>
</organism>
<sequence length="1038" mass="117245">MQPDYQAEVHDHGTIRIALATPSGQENQRLNDRVQLKIEKHKELSISGRNLRMRFSWSKGYSGEWLAASAWGDVQLYRRPLGLIFIVEAKRQEDADKGIEEYIVKDLQLFYITEILHIALRKELNASVYDGRCLLVGSKSSQQLKPDILHFPSVDAWKTSWKDIEDLVTSIYYILESKRVERSSMSSSNSDKSYPMLMAPFERREGNIDFDSRSFRKKLQGRLRKHIGDLCLLCGLPQEALIAYHSALDALRLSQDHLWVAASLESLCAVTASYSSVVKSDHCLESPNDIFEKYREAVINYSKFKEAGVLELEACLKATKVLVDMGRNLDASDFLQNTIYIGIKLPSEREIERLSTLADLYGIIGFKRKEAFYKRVAAMYCVADQNNSEARWQQCFSLLRESLPGFSLEHVLSFIKSSEYETDLFLSSGESTGWPAVQARVLHELAFSARKIGDTKLAIKLLSGLLHSSHSFLNKSEQEEMLQALKNYSSACREESEILSEPICLPSFVNVAIPTGNGDPNLEPIETNAQQTNRVFIYSPFEKNLKKIRWVKSEVNTIELVFYNPLAAEIDVSHISLVAKGDASPVNVKPQSLRLAPGAHVSVKIDCICEIVGEFEITGYRVDLYGLIYEVHFDRLLKKRKEINILKSYKIEVIDTIPMLAVDMFLAGFPKAQNIVREVQENQMVKYKSAFYDGEHQKISITIENVSQIPIGEIEVYQEVGVDSKCVVKFSCENPPSSLKPGERVMFEAFFDSELKDSKIETVLHYIKINYKEAYDVGYMRTHTTIFESDIIRPLDVIGLCVKQSESSEYATIVLECHNKAIEEIDIIQTVPNLNGASSAKSTVVRNGHASVLYVQIEKLEHIPLSEQCMETALGLKWRCEPGRFGVVHLSSTTLNTNELIALQASPLYWESEIDDEPLEEIVKNGKVMQPMFVRTTAINRTNEPFQDLKITLEAVQEDSRGEFNVLGGAIMSTGLDKALTPVLESKSSIEFSHTMIPRFPGNFKIRFRAYVADKGSSLKSFVSPSYSFCISHSSTAF</sequence>
<evidence type="ECO:0000256" key="1">
    <source>
        <dbReference type="ARBA" id="ARBA00004555"/>
    </source>
</evidence>
<comment type="similarity">
    <text evidence="2">Belongs to the NIBP family.</text>
</comment>
<evidence type="ECO:0000259" key="6">
    <source>
        <dbReference type="Pfam" id="PF26254"/>
    </source>
</evidence>
<dbReference type="Pfam" id="PF26254">
    <property type="entry name" value="Ig_TRAPPC9-Trs120_1st"/>
    <property type="match status" value="1"/>
</dbReference>
<dbReference type="Proteomes" id="UP000001307">
    <property type="component" value="Unassembled WGS sequence"/>
</dbReference>
<dbReference type="EMBL" id="FN653046">
    <property type="protein sequence ID" value="CBY24507.1"/>
    <property type="molecule type" value="Genomic_DNA"/>
</dbReference>
<evidence type="ECO:0000259" key="4">
    <source>
        <dbReference type="Pfam" id="PF08626"/>
    </source>
</evidence>
<gene>
    <name evidence="7" type="ORF">GSOID_T00010374001</name>
</gene>
<dbReference type="InterPro" id="IPR058563">
    <property type="entry name" value="Trs120_TRAPPC9_N"/>
</dbReference>
<dbReference type="GO" id="GO:0005802">
    <property type="term" value="C:trans-Golgi network"/>
    <property type="evidence" value="ECO:0007669"/>
    <property type="project" value="TreeGrafter"/>
</dbReference>
<protein>
    <submittedName>
        <fullName evidence="7">Uncharacterized protein</fullName>
    </submittedName>
</protein>
<dbReference type="Pfam" id="PF26251">
    <property type="entry name" value="TPR_TRAPPC9-Trs120"/>
    <property type="match status" value="1"/>
</dbReference>
<dbReference type="InterPro" id="IPR058564">
    <property type="entry name" value="TPR_TRAPPC9_Trs120"/>
</dbReference>
<evidence type="ECO:0000259" key="5">
    <source>
        <dbReference type="Pfam" id="PF26251"/>
    </source>
</evidence>
<name>E4XFW7_OIKDI</name>
<evidence type="ECO:0000256" key="2">
    <source>
        <dbReference type="ARBA" id="ARBA00008459"/>
    </source>
</evidence>
<accession>E4XFW7</accession>
<keyword evidence="8" id="KW-1185">Reference proteome</keyword>
<dbReference type="OrthoDB" id="27962at2759"/>
<dbReference type="PANTHER" id="PTHR21512">
    <property type="entry name" value="TRAFFICKING PROTEIN PARTICLE COMPLEX SUBUNIT 9"/>
    <property type="match status" value="1"/>
</dbReference>
<dbReference type="PANTHER" id="PTHR21512:SF5">
    <property type="entry name" value="TRAFFICKING PROTEIN PARTICLE COMPLEX SUBUNIT 9"/>
    <property type="match status" value="1"/>
</dbReference>
<dbReference type="InParanoid" id="E4XFW7"/>
<reference evidence="7" key="1">
    <citation type="journal article" date="2010" name="Science">
        <title>Plasticity of animal genome architecture unmasked by rapid evolution of a pelagic tunicate.</title>
        <authorList>
            <person name="Denoeud F."/>
            <person name="Henriet S."/>
            <person name="Mungpakdee S."/>
            <person name="Aury J.M."/>
            <person name="Da Silva C."/>
            <person name="Brinkmann H."/>
            <person name="Mikhaleva J."/>
            <person name="Olsen L.C."/>
            <person name="Jubin C."/>
            <person name="Canestro C."/>
            <person name="Bouquet J.M."/>
            <person name="Danks G."/>
            <person name="Poulain J."/>
            <person name="Campsteijn C."/>
            <person name="Adamski M."/>
            <person name="Cross I."/>
            <person name="Yadetie F."/>
            <person name="Muffato M."/>
            <person name="Louis A."/>
            <person name="Butcher S."/>
            <person name="Tsagkogeorga G."/>
            <person name="Konrad A."/>
            <person name="Singh S."/>
            <person name="Jensen M.F."/>
            <person name="Cong E.H."/>
            <person name="Eikeseth-Otteraa H."/>
            <person name="Noel B."/>
            <person name="Anthouard V."/>
            <person name="Porcel B.M."/>
            <person name="Kachouri-Lafond R."/>
            <person name="Nishino A."/>
            <person name="Ugolini M."/>
            <person name="Chourrout P."/>
            <person name="Nishida H."/>
            <person name="Aasland R."/>
            <person name="Huzurbazar S."/>
            <person name="Westhof E."/>
            <person name="Delsuc F."/>
            <person name="Lehrach H."/>
            <person name="Reinhardt R."/>
            <person name="Weissenbach J."/>
            <person name="Roy S.W."/>
            <person name="Artiguenave F."/>
            <person name="Postlethwait J.H."/>
            <person name="Manak J.R."/>
            <person name="Thompson E.M."/>
            <person name="Jaillon O."/>
            <person name="Du Pasquier L."/>
            <person name="Boudinot P."/>
            <person name="Liberles D.A."/>
            <person name="Volff J.N."/>
            <person name="Philippe H."/>
            <person name="Lenhard B."/>
            <person name="Roest Crollius H."/>
            <person name="Wincker P."/>
            <person name="Chourrout D."/>
        </authorList>
    </citation>
    <scope>NUCLEOTIDE SEQUENCE [LARGE SCALE GENOMIC DNA]</scope>
</reference>
<dbReference type="InterPro" id="IPR013935">
    <property type="entry name" value="Trs120_TRAPPC9"/>
</dbReference>
<feature type="domain" description="Trs120/TRAPPC9 TPR region" evidence="5">
    <location>
        <begin position="345"/>
        <end position="491"/>
    </location>
</feature>
<dbReference type="AlphaFoldDB" id="E4XFW7"/>
<comment type="subcellular location">
    <subcellularLocation>
        <location evidence="1">Golgi apparatus</location>
    </subcellularLocation>
</comment>
<keyword evidence="3" id="KW-0333">Golgi apparatus</keyword>
<evidence type="ECO:0000256" key="3">
    <source>
        <dbReference type="ARBA" id="ARBA00023034"/>
    </source>
</evidence>
<dbReference type="InterPro" id="IPR058565">
    <property type="entry name" value="Ig_TRAPPC9_Trs120_1st"/>
</dbReference>
<feature type="domain" description="Trs120/TRAPPC9 first Ig-like" evidence="6">
    <location>
        <begin position="528"/>
        <end position="626"/>
    </location>
</feature>
<proteinExistence type="inferred from homology"/>